<reference evidence="4" key="1">
    <citation type="submission" date="2017-02" db="UniProtKB">
        <authorList>
            <consortium name="WormBaseParasite"/>
        </authorList>
    </citation>
    <scope>IDENTIFICATION</scope>
</reference>
<reference evidence="2 3" key="2">
    <citation type="submission" date="2018-11" db="EMBL/GenBank/DDBJ databases">
        <authorList>
            <consortium name="Pathogen Informatics"/>
        </authorList>
    </citation>
    <scope>NUCLEOTIDE SEQUENCE [LARGE SCALE GENOMIC DNA]</scope>
    <source>
        <strain evidence="2 3">Costa Rica</strain>
    </source>
</reference>
<dbReference type="AlphaFoldDB" id="A0A0R3PRB1"/>
<feature type="region of interest" description="Disordered" evidence="1">
    <location>
        <begin position="1"/>
        <end position="56"/>
    </location>
</feature>
<dbReference type="WBParaSite" id="ACOC_0000800801-mRNA-1">
    <property type="protein sequence ID" value="ACOC_0000800801-mRNA-1"/>
    <property type="gene ID" value="ACOC_0000800801"/>
</dbReference>
<evidence type="ECO:0000313" key="3">
    <source>
        <dbReference type="Proteomes" id="UP000267027"/>
    </source>
</evidence>
<accession>A0A0R3PRB1</accession>
<feature type="compositionally biased region" description="Pro residues" evidence="1">
    <location>
        <begin position="12"/>
        <end position="41"/>
    </location>
</feature>
<organism evidence="4">
    <name type="scientific">Angiostrongylus costaricensis</name>
    <name type="common">Nematode worm</name>
    <dbReference type="NCBI Taxonomy" id="334426"/>
    <lineage>
        <taxon>Eukaryota</taxon>
        <taxon>Metazoa</taxon>
        <taxon>Ecdysozoa</taxon>
        <taxon>Nematoda</taxon>
        <taxon>Chromadorea</taxon>
        <taxon>Rhabditida</taxon>
        <taxon>Rhabditina</taxon>
        <taxon>Rhabditomorpha</taxon>
        <taxon>Strongyloidea</taxon>
        <taxon>Metastrongylidae</taxon>
        <taxon>Angiostrongylus</taxon>
    </lineage>
</organism>
<sequence>MGDEYEQLGPPREAPPPALGLPGAAPPPPPPGLPPPQPPQQPEAQQPGVTKSSSAIKIKKYLKKNQAKQG</sequence>
<evidence type="ECO:0000256" key="1">
    <source>
        <dbReference type="SAM" id="MobiDB-lite"/>
    </source>
</evidence>
<evidence type="ECO:0000313" key="2">
    <source>
        <dbReference type="EMBL" id="VDM59594.1"/>
    </source>
</evidence>
<evidence type="ECO:0000313" key="4">
    <source>
        <dbReference type="WBParaSite" id="ACOC_0000800801-mRNA-1"/>
    </source>
</evidence>
<dbReference type="EMBL" id="UYYA01004104">
    <property type="protein sequence ID" value="VDM59594.1"/>
    <property type="molecule type" value="Genomic_DNA"/>
</dbReference>
<keyword evidence="3" id="KW-1185">Reference proteome</keyword>
<dbReference type="Proteomes" id="UP000267027">
    <property type="component" value="Unassembled WGS sequence"/>
</dbReference>
<name>A0A0R3PRB1_ANGCS</name>
<proteinExistence type="predicted"/>
<protein>
    <submittedName>
        <fullName evidence="4">WH2 domain-containing protein</fullName>
    </submittedName>
</protein>
<gene>
    <name evidence="2" type="ORF">ACOC_LOCUS8009</name>
</gene>